<evidence type="ECO:0000256" key="3">
    <source>
        <dbReference type="ARBA" id="ARBA00022898"/>
    </source>
</evidence>
<proteinExistence type="inferred from homology"/>
<dbReference type="Pfam" id="PF00291">
    <property type="entry name" value="PALP"/>
    <property type="match status" value="1"/>
</dbReference>
<sequence length="391" mass="42534">MARARLSASLLQQVPYQAPTWASSLDAPRHRVVLGHWPTPLMPWANPALKELNVRWSLKRDDVCGVELSGNKTRKLEFLLSEALANGHDSVVTVGGLQSNHCRATAVCAKLLGLEPHVVLLVKDQMLQEDPGLSGNLLPMRLSGATLHLCPASAYRAAGGDLAAADHLNEEVAEQLRRRGRDPYVIPVGGTTPLGTWGYLNAVEEFQQQLTELEDPIDHILVPCGSGGTFAGLAVGFHLAQLDGDARRCRLHGVNIQHHPAAYHELIRREAAGLGCSSWAPVTLVDGSGAGYAVAGEAELRFLMDVAGAGVILDHTYAGKALYHFCDGQLAFSVAVPLTMQIMQDYAKVHPERFRDSHILFWHTGGLFGLYTQAERLQKMLPAEQLQVYNS</sequence>
<reference evidence="5 6" key="1">
    <citation type="submission" date="2024-02" db="EMBL/GenBank/DDBJ databases">
        <authorList>
            <person name="Chen Y."/>
            <person name="Shah S."/>
            <person name="Dougan E. K."/>
            <person name="Thang M."/>
            <person name="Chan C."/>
        </authorList>
    </citation>
    <scope>NUCLEOTIDE SEQUENCE [LARGE SCALE GENOMIC DNA]</scope>
</reference>
<keyword evidence="3" id="KW-0663">Pyridoxal phosphate</keyword>
<evidence type="ECO:0000313" key="5">
    <source>
        <dbReference type="EMBL" id="CAK9072928.1"/>
    </source>
</evidence>
<dbReference type="InterPro" id="IPR027278">
    <property type="entry name" value="ACCD_DCysDesulf"/>
</dbReference>
<accession>A0ABP0PA49</accession>
<feature type="domain" description="Tryptophan synthase beta chain-like PALP" evidence="4">
    <location>
        <begin position="34"/>
        <end position="324"/>
    </location>
</feature>
<dbReference type="Proteomes" id="UP001642484">
    <property type="component" value="Unassembled WGS sequence"/>
</dbReference>
<evidence type="ECO:0000256" key="1">
    <source>
        <dbReference type="ARBA" id="ARBA00001933"/>
    </source>
</evidence>
<dbReference type="PANTHER" id="PTHR43780:SF2">
    <property type="entry name" value="1-AMINOCYCLOPROPANE-1-CARBOXYLATE DEAMINASE-RELATED"/>
    <property type="match status" value="1"/>
</dbReference>
<name>A0ABP0PA49_9DINO</name>
<dbReference type="InterPro" id="IPR001926">
    <property type="entry name" value="TrpB-like_PALP"/>
</dbReference>
<gene>
    <name evidence="5" type="ORF">CCMP2556_LOCUS35870</name>
</gene>
<comment type="caution">
    <text evidence="5">The sequence shown here is derived from an EMBL/GenBank/DDBJ whole genome shotgun (WGS) entry which is preliminary data.</text>
</comment>
<evidence type="ECO:0000313" key="6">
    <source>
        <dbReference type="Proteomes" id="UP001642484"/>
    </source>
</evidence>
<keyword evidence="6" id="KW-1185">Reference proteome</keyword>
<dbReference type="SUPFAM" id="SSF53686">
    <property type="entry name" value="Tryptophan synthase beta subunit-like PLP-dependent enzymes"/>
    <property type="match status" value="1"/>
</dbReference>
<dbReference type="PIRSF" id="PIRSF006278">
    <property type="entry name" value="ACCD_DCysDesulf"/>
    <property type="match status" value="1"/>
</dbReference>
<dbReference type="Gene3D" id="3.40.50.1100">
    <property type="match status" value="2"/>
</dbReference>
<evidence type="ECO:0000259" key="4">
    <source>
        <dbReference type="Pfam" id="PF00291"/>
    </source>
</evidence>
<organism evidence="5 6">
    <name type="scientific">Durusdinium trenchii</name>
    <dbReference type="NCBI Taxonomy" id="1381693"/>
    <lineage>
        <taxon>Eukaryota</taxon>
        <taxon>Sar</taxon>
        <taxon>Alveolata</taxon>
        <taxon>Dinophyceae</taxon>
        <taxon>Suessiales</taxon>
        <taxon>Symbiodiniaceae</taxon>
        <taxon>Durusdinium</taxon>
    </lineage>
</organism>
<comment type="similarity">
    <text evidence="2">Belongs to the ACC deaminase/D-cysteine desulfhydrase family.</text>
</comment>
<dbReference type="InterPro" id="IPR036052">
    <property type="entry name" value="TrpB-like_PALP_sf"/>
</dbReference>
<dbReference type="PANTHER" id="PTHR43780">
    <property type="entry name" value="1-AMINOCYCLOPROPANE-1-CARBOXYLATE DEAMINASE-RELATED"/>
    <property type="match status" value="1"/>
</dbReference>
<comment type="cofactor">
    <cofactor evidence="1">
        <name>pyridoxal 5'-phosphate</name>
        <dbReference type="ChEBI" id="CHEBI:597326"/>
    </cofactor>
</comment>
<protein>
    <recommendedName>
        <fullName evidence="4">Tryptophan synthase beta chain-like PALP domain-containing protein</fullName>
    </recommendedName>
</protein>
<evidence type="ECO:0000256" key="2">
    <source>
        <dbReference type="ARBA" id="ARBA00008639"/>
    </source>
</evidence>
<dbReference type="EMBL" id="CAXAMN010022807">
    <property type="protein sequence ID" value="CAK9072928.1"/>
    <property type="molecule type" value="Genomic_DNA"/>
</dbReference>